<feature type="transmembrane region" description="Helical" evidence="1">
    <location>
        <begin position="65"/>
        <end position="85"/>
    </location>
</feature>
<protein>
    <recommendedName>
        <fullName evidence="4">Major facilitator superfamily (MFS) profile domain-containing protein</fullName>
    </recommendedName>
</protein>
<keyword evidence="1" id="KW-1133">Transmembrane helix</keyword>
<keyword evidence="1" id="KW-0812">Transmembrane</keyword>
<keyword evidence="1" id="KW-0472">Membrane</keyword>
<comment type="caution">
    <text evidence="2">The sequence shown here is derived from an EMBL/GenBank/DDBJ whole genome shotgun (WGS) entry which is preliminary data.</text>
</comment>
<keyword evidence="3" id="KW-1185">Reference proteome</keyword>
<accession>A0A2T0UVS9</accession>
<evidence type="ECO:0000313" key="3">
    <source>
        <dbReference type="Proteomes" id="UP000238176"/>
    </source>
</evidence>
<dbReference type="Proteomes" id="UP000238176">
    <property type="component" value="Unassembled WGS sequence"/>
</dbReference>
<gene>
    <name evidence="2" type="ORF">B0I28_101341</name>
</gene>
<reference evidence="2 3" key="1">
    <citation type="submission" date="2018-03" db="EMBL/GenBank/DDBJ databases">
        <title>Genomic Encyclopedia of Type Strains, Phase III (KMG-III): the genomes of soil and plant-associated and newly described type strains.</title>
        <authorList>
            <person name="Whitman W."/>
        </authorList>
    </citation>
    <scope>NUCLEOTIDE SEQUENCE [LARGE SCALE GENOMIC DNA]</scope>
    <source>
        <strain evidence="2 3">CGMCC 4.7067</strain>
    </source>
</reference>
<proteinExistence type="predicted"/>
<organism evidence="2 3">
    <name type="scientific">Glycomyces artemisiae</name>
    <dbReference type="NCBI Taxonomy" id="1076443"/>
    <lineage>
        <taxon>Bacteria</taxon>
        <taxon>Bacillati</taxon>
        <taxon>Actinomycetota</taxon>
        <taxon>Actinomycetes</taxon>
        <taxon>Glycomycetales</taxon>
        <taxon>Glycomycetaceae</taxon>
        <taxon>Glycomyces</taxon>
    </lineage>
</organism>
<feature type="transmembrane region" description="Helical" evidence="1">
    <location>
        <begin position="92"/>
        <end position="112"/>
    </location>
</feature>
<dbReference type="RefSeq" id="WP_106362073.1">
    <property type="nucleotide sequence ID" value="NZ_PVTJ01000001.1"/>
</dbReference>
<dbReference type="AlphaFoldDB" id="A0A2T0UVS9"/>
<evidence type="ECO:0000256" key="1">
    <source>
        <dbReference type="SAM" id="Phobius"/>
    </source>
</evidence>
<name>A0A2T0UVS9_9ACTN</name>
<evidence type="ECO:0008006" key="4">
    <source>
        <dbReference type="Google" id="ProtNLM"/>
    </source>
</evidence>
<feature type="transmembrane region" description="Helical" evidence="1">
    <location>
        <begin position="30"/>
        <end position="53"/>
    </location>
</feature>
<dbReference type="EMBL" id="PVTJ01000001">
    <property type="protein sequence ID" value="PRY62014.1"/>
    <property type="molecule type" value="Genomic_DNA"/>
</dbReference>
<evidence type="ECO:0000313" key="2">
    <source>
        <dbReference type="EMBL" id="PRY62014.1"/>
    </source>
</evidence>
<sequence>MTSYKTDRARAAALAADSAVYGRRRFGAGFFLGLVIVVVLAVVLGFVLVGGLSETLRVRLGATSLSLLVAAPLTCVLGFFVGMFGRVRRMGMGIVVGALVGTVVIAGLFLLLR</sequence>